<feature type="compositionally biased region" description="Polar residues" evidence="6">
    <location>
        <begin position="62"/>
        <end position="71"/>
    </location>
</feature>
<dbReference type="PROSITE" id="PS50811">
    <property type="entry name" value="WRKY"/>
    <property type="match status" value="1"/>
</dbReference>
<dbReference type="InterPro" id="IPR036576">
    <property type="entry name" value="WRKY_dom_sf"/>
</dbReference>
<sequence length="183" mass="20908">MSGDNYAVFQEFDPFSCLSAQDPTVNMISTTQEIADISYGSSSSSHNFACKDFLGPDRDWPSTAQAEGSLTQEHKEDMERTKTGDGYAITFRTLSEFENLDDGYKWRKYGKKMLKTSTQPRNYYKCSNEGCKVKKRVERDDEDHRYVLTTYEGIHNHPRPSPLYSCDTLLIGWTSQPSSHTLI</sequence>
<accession>A0A2G9G726</accession>
<evidence type="ECO:0000313" key="9">
    <source>
        <dbReference type="Proteomes" id="UP000231279"/>
    </source>
</evidence>
<evidence type="ECO:0000256" key="1">
    <source>
        <dbReference type="ARBA" id="ARBA00004123"/>
    </source>
</evidence>
<keyword evidence="2" id="KW-0805">Transcription regulation</keyword>
<dbReference type="PANTHER" id="PTHR31221">
    <property type="entry name" value="WRKY TRANSCRIPTION FACTOR PROTEIN 1-RELATED"/>
    <property type="match status" value="1"/>
</dbReference>
<reference evidence="9" key="1">
    <citation type="journal article" date="2018" name="Gigascience">
        <title>Genome assembly of the Pink Ipe (Handroanthus impetiginosus, Bignoniaceae), a highly valued, ecologically keystone Neotropical timber forest tree.</title>
        <authorList>
            <person name="Silva-Junior O.B."/>
            <person name="Grattapaglia D."/>
            <person name="Novaes E."/>
            <person name="Collevatti R.G."/>
        </authorList>
    </citation>
    <scope>NUCLEOTIDE SEQUENCE [LARGE SCALE GENOMIC DNA]</scope>
    <source>
        <strain evidence="9">cv. UFG-1</strain>
    </source>
</reference>
<keyword evidence="4" id="KW-0804">Transcription</keyword>
<dbReference type="Pfam" id="PF03106">
    <property type="entry name" value="WRKY"/>
    <property type="match status" value="1"/>
</dbReference>
<dbReference type="Gene3D" id="2.20.25.80">
    <property type="entry name" value="WRKY domain"/>
    <property type="match status" value="1"/>
</dbReference>
<dbReference type="InterPro" id="IPR044810">
    <property type="entry name" value="WRKY_plant"/>
</dbReference>
<dbReference type="FunFam" id="2.20.25.80:FF:000003">
    <property type="entry name" value="WRKY transcription factor 57"/>
    <property type="match status" value="1"/>
</dbReference>
<evidence type="ECO:0000256" key="2">
    <source>
        <dbReference type="ARBA" id="ARBA00023015"/>
    </source>
</evidence>
<proteinExistence type="predicted"/>
<evidence type="ECO:0000256" key="4">
    <source>
        <dbReference type="ARBA" id="ARBA00023163"/>
    </source>
</evidence>
<dbReference type="GO" id="GO:0005634">
    <property type="term" value="C:nucleus"/>
    <property type="evidence" value="ECO:0007669"/>
    <property type="project" value="UniProtKB-SubCell"/>
</dbReference>
<dbReference type="SUPFAM" id="SSF118290">
    <property type="entry name" value="WRKY DNA-binding domain"/>
    <property type="match status" value="1"/>
</dbReference>
<gene>
    <name evidence="8" type="ORF">CDL12_26547</name>
</gene>
<dbReference type="AlphaFoldDB" id="A0A2G9G726"/>
<dbReference type="SMART" id="SM00774">
    <property type="entry name" value="WRKY"/>
    <property type="match status" value="1"/>
</dbReference>
<organism evidence="8 9">
    <name type="scientific">Handroanthus impetiginosus</name>
    <dbReference type="NCBI Taxonomy" id="429701"/>
    <lineage>
        <taxon>Eukaryota</taxon>
        <taxon>Viridiplantae</taxon>
        <taxon>Streptophyta</taxon>
        <taxon>Embryophyta</taxon>
        <taxon>Tracheophyta</taxon>
        <taxon>Spermatophyta</taxon>
        <taxon>Magnoliopsida</taxon>
        <taxon>eudicotyledons</taxon>
        <taxon>Gunneridae</taxon>
        <taxon>Pentapetalae</taxon>
        <taxon>asterids</taxon>
        <taxon>lamiids</taxon>
        <taxon>Lamiales</taxon>
        <taxon>Bignoniaceae</taxon>
        <taxon>Crescentiina</taxon>
        <taxon>Tabebuia alliance</taxon>
        <taxon>Handroanthus</taxon>
    </lineage>
</organism>
<evidence type="ECO:0000256" key="6">
    <source>
        <dbReference type="SAM" id="MobiDB-lite"/>
    </source>
</evidence>
<comment type="subcellular location">
    <subcellularLocation>
        <location evidence="1">Nucleus</location>
    </subcellularLocation>
</comment>
<dbReference type="Proteomes" id="UP000231279">
    <property type="component" value="Unassembled WGS sequence"/>
</dbReference>
<keyword evidence="5" id="KW-0539">Nucleus</keyword>
<evidence type="ECO:0000313" key="8">
    <source>
        <dbReference type="EMBL" id="PIN00945.1"/>
    </source>
</evidence>
<name>A0A2G9G726_9LAMI</name>
<dbReference type="STRING" id="429701.A0A2G9G726"/>
<dbReference type="InterPro" id="IPR003657">
    <property type="entry name" value="WRKY_dom"/>
</dbReference>
<protein>
    <recommendedName>
        <fullName evidence="7">WRKY domain-containing protein</fullName>
    </recommendedName>
</protein>
<feature type="domain" description="WRKY" evidence="7">
    <location>
        <begin position="95"/>
        <end position="160"/>
    </location>
</feature>
<evidence type="ECO:0000259" key="7">
    <source>
        <dbReference type="PROSITE" id="PS50811"/>
    </source>
</evidence>
<keyword evidence="9" id="KW-1185">Reference proteome</keyword>
<evidence type="ECO:0000256" key="5">
    <source>
        <dbReference type="ARBA" id="ARBA00023242"/>
    </source>
</evidence>
<dbReference type="OrthoDB" id="693960at2759"/>
<dbReference type="GO" id="GO:0043565">
    <property type="term" value="F:sequence-specific DNA binding"/>
    <property type="evidence" value="ECO:0007669"/>
    <property type="project" value="InterPro"/>
</dbReference>
<feature type="region of interest" description="Disordered" evidence="6">
    <location>
        <begin position="61"/>
        <end position="81"/>
    </location>
</feature>
<comment type="caution">
    <text evidence="8">The sequence shown here is derived from an EMBL/GenBank/DDBJ whole genome shotgun (WGS) entry which is preliminary data.</text>
</comment>
<dbReference type="GO" id="GO:0003700">
    <property type="term" value="F:DNA-binding transcription factor activity"/>
    <property type="evidence" value="ECO:0007669"/>
    <property type="project" value="InterPro"/>
</dbReference>
<feature type="compositionally biased region" description="Basic and acidic residues" evidence="6">
    <location>
        <begin position="72"/>
        <end position="81"/>
    </location>
</feature>
<evidence type="ECO:0000256" key="3">
    <source>
        <dbReference type="ARBA" id="ARBA00023125"/>
    </source>
</evidence>
<dbReference type="PANTHER" id="PTHR31221:SF283">
    <property type="entry name" value="WRKY DOMAIN-CONTAINING PROTEIN"/>
    <property type="match status" value="1"/>
</dbReference>
<keyword evidence="3" id="KW-0238">DNA-binding</keyword>
<dbReference type="EMBL" id="NKXS01006672">
    <property type="protein sequence ID" value="PIN00945.1"/>
    <property type="molecule type" value="Genomic_DNA"/>
</dbReference>